<dbReference type="InterPro" id="IPR006867">
    <property type="entry name" value="DUF632"/>
</dbReference>
<feature type="region of interest" description="Disordered" evidence="2">
    <location>
        <begin position="162"/>
        <end position="201"/>
    </location>
</feature>
<gene>
    <name evidence="5" type="ORF">FCM35_KLT12601</name>
</gene>
<feature type="compositionally biased region" description="Low complexity" evidence="2">
    <location>
        <begin position="377"/>
        <end position="387"/>
    </location>
</feature>
<dbReference type="Pfam" id="PF04782">
    <property type="entry name" value="DUF632"/>
    <property type="match status" value="1"/>
</dbReference>
<organism evidence="5 6">
    <name type="scientific">Carex littledalei</name>
    <dbReference type="NCBI Taxonomy" id="544730"/>
    <lineage>
        <taxon>Eukaryota</taxon>
        <taxon>Viridiplantae</taxon>
        <taxon>Streptophyta</taxon>
        <taxon>Embryophyta</taxon>
        <taxon>Tracheophyta</taxon>
        <taxon>Spermatophyta</taxon>
        <taxon>Magnoliopsida</taxon>
        <taxon>Liliopsida</taxon>
        <taxon>Poales</taxon>
        <taxon>Cyperaceae</taxon>
        <taxon>Cyperoideae</taxon>
        <taxon>Cariceae</taxon>
        <taxon>Carex</taxon>
        <taxon>Carex subgen. Euthyceras</taxon>
    </lineage>
</organism>
<dbReference type="AlphaFoldDB" id="A0A833QJ86"/>
<evidence type="ECO:0000313" key="6">
    <source>
        <dbReference type="Proteomes" id="UP000623129"/>
    </source>
</evidence>
<feature type="coiled-coil region" evidence="1">
    <location>
        <begin position="823"/>
        <end position="850"/>
    </location>
</feature>
<feature type="domain" description="DUF630" evidence="4">
    <location>
        <begin position="26"/>
        <end position="82"/>
    </location>
</feature>
<dbReference type="PANTHER" id="PTHR21450">
    <property type="entry name" value="PROTEIN ALTERED PHOSPHATE STARVATION RESPONSE 1"/>
    <property type="match status" value="1"/>
</dbReference>
<dbReference type="Proteomes" id="UP000623129">
    <property type="component" value="Unassembled WGS sequence"/>
</dbReference>
<feature type="compositionally biased region" description="Acidic residues" evidence="2">
    <location>
        <begin position="233"/>
        <end position="248"/>
    </location>
</feature>
<protein>
    <recommendedName>
        <fullName evidence="7">DUF632 domain-containing protein</fullName>
    </recommendedName>
</protein>
<evidence type="ECO:0000259" key="4">
    <source>
        <dbReference type="Pfam" id="PF04783"/>
    </source>
</evidence>
<name>A0A833QJ86_9POAL</name>
<evidence type="ECO:0000313" key="5">
    <source>
        <dbReference type="EMBL" id="KAF3322612.1"/>
    </source>
</evidence>
<dbReference type="OrthoDB" id="694308at2759"/>
<dbReference type="Pfam" id="PF04783">
    <property type="entry name" value="DUF630"/>
    <property type="match status" value="1"/>
</dbReference>
<evidence type="ECO:0000256" key="2">
    <source>
        <dbReference type="SAM" id="MobiDB-lite"/>
    </source>
</evidence>
<feature type="compositionally biased region" description="Basic and acidic residues" evidence="2">
    <location>
        <begin position="343"/>
        <end position="376"/>
    </location>
</feature>
<accession>A0A833QJ86</accession>
<feature type="domain" description="DUF632" evidence="3">
    <location>
        <begin position="415"/>
        <end position="757"/>
    </location>
</feature>
<feature type="region of interest" description="Disordered" evidence="2">
    <location>
        <begin position="313"/>
        <end position="407"/>
    </location>
</feature>
<feature type="region of interest" description="Disordered" evidence="2">
    <location>
        <begin position="232"/>
        <end position="293"/>
    </location>
</feature>
<evidence type="ECO:0000259" key="3">
    <source>
        <dbReference type="Pfam" id="PF04782"/>
    </source>
</evidence>
<feature type="compositionally biased region" description="Basic and acidic residues" evidence="2">
    <location>
        <begin position="249"/>
        <end position="271"/>
    </location>
</feature>
<feature type="compositionally biased region" description="Acidic residues" evidence="2">
    <location>
        <begin position="274"/>
        <end position="288"/>
    </location>
</feature>
<dbReference type="InterPro" id="IPR006868">
    <property type="entry name" value="DUF630"/>
</dbReference>
<sequence length="853" mass="97307">MDQRIITFFCNDWIALVKKIASSATMGAAPSKMEDDKALALCQERKRFVREALNGRCSLATAHFSYIESLRNTGIALRRFAEPGSQTELSSFTTLTSATPDPVQKAVSHVSNSSPRSNQHMEMTDSFSPSPITSRQFHVNHMKAVRMTMKIMQEKPAAIMTATLESSSPRKTVPPTSGPEESANYEVPSPPPPGTPPWDYFGLFQPVDDRYTLDNDHGIDLVDDIHRLREEEGIPELEEEEEEKEEQDVEQKEEKEEQDVEQKEEKDKLPSGDESVDDFGDTDEDDFDESSKEPLVRIFKNRNLMENHDLLEDLGSDTEPQIVGPSNYETDESRTTTPVRVFRNRDVEDFGSDTEPRENGEKESNMSHVFTEESRTRTPVRTPPRVVNQKGVNPIAANGGKQEEYVGNRPRDFGSCLKEIEELFRKAAESGREVPRMLEADKVHFRPFTADEIARRSGVSTYLMTFLICCTEEPLQPQASAPGEMKYLTWPRSVSSLSSSSRIPVEETTKDNIDSINSYVAGGVYMNSGSHASTLDRLLAWERKLYDEVKASGTIRRDYDFKCKLLRQQESRAESPRRIDKTRAAVKDLHSRIRVAIQRIDRISKTIEEIRDNELQPQLEELIDGLIRMWIVMYECHRHQLDLIQNTSANGSIKFSNQQELQNQAALTLSHELNLLSSNFTKWISAHKSYLVSINTWIHKCVSPLQQKAKRKKKQQDSLRDFGAPPIFATCEDWLRLLTELPLPQVVEAVKDLANVANHFVPYQEKRVRSFKSSLSLPRKDVSGETLRGENGRSNDQPVDWSSNCDSFQSRLVFFLEKLTDFANKSLDNYQKLKESIDIAKEAYARDKKQYRQ</sequence>
<evidence type="ECO:0008006" key="7">
    <source>
        <dbReference type="Google" id="ProtNLM"/>
    </source>
</evidence>
<feature type="compositionally biased region" description="Polar residues" evidence="2">
    <location>
        <begin position="109"/>
        <end position="133"/>
    </location>
</feature>
<reference evidence="5" key="1">
    <citation type="submission" date="2020-01" db="EMBL/GenBank/DDBJ databases">
        <title>Genome sequence of Kobresia littledalei, the first chromosome-level genome in the family Cyperaceae.</title>
        <authorList>
            <person name="Qu G."/>
        </authorList>
    </citation>
    <scope>NUCLEOTIDE SEQUENCE</scope>
    <source>
        <strain evidence="5">C.B.Clarke</strain>
        <tissue evidence="5">Leaf</tissue>
    </source>
</reference>
<evidence type="ECO:0000256" key="1">
    <source>
        <dbReference type="SAM" id="Coils"/>
    </source>
</evidence>
<feature type="region of interest" description="Disordered" evidence="2">
    <location>
        <begin position="95"/>
        <end position="133"/>
    </location>
</feature>
<dbReference type="EMBL" id="SWLB01000024">
    <property type="protein sequence ID" value="KAF3322612.1"/>
    <property type="molecule type" value="Genomic_DNA"/>
</dbReference>
<proteinExistence type="predicted"/>
<keyword evidence="1" id="KW-0175">Coiled coil</keyword>
<dbReference type="PANTHER" id="PTHR21450:SF6">
    <property type="entry name" value="EXPRESSED PROTEIN"/>
    <property type="match status" value="1"/>
</dbReference>
<keyword evidence="6" id="KW-1185">Reference proteome</keyword>
<comment type="caution">
    <text evidence="5">The sequence shown here is derived from an EMBL/GenBank/DDBJ whole genome shotgun (WGS) entry which is preliminary data.</text>
</comment>